<evidence type="ECO:0000313" key="7">
    <source>
        <dbReference type="Proteomes" id="UP000502996"/>
    </source>
</evidence>
<evidence type="ECO:0000256" key="2">
    <source>
        <dbReference type="ARBA" id="ARBA00022741"/>
    </source>
</evidence>
<name>A0A6G6WCI3_9ACTN</name>
<evidence type="ECO:0000256" key="1">
    <source>
        <dbReference type="ARBA" id="ARBA00022679"/>
    </source>
</evidence>
<dbReference type="AlphaFoldDB" id="A0A6G6WCI3"/>
<dbReference type="KEGG" id="nano:G5V58_09280"/>
<evidence type="ECO:0000256" key="3">
    <source>
        <dbReference type="ARBA" id="ARBA00022777"/>
    </source>
</evidence>
<dbReference type="EMBL" id="CP049257">
    <property type="protein sequence ID" value="QIG42929.1"/>
    <property type="molecule type" value="Genomic_DNA"/>
</dbReference>
<protein>
    <recommendedName>
        <fullName evidence="5">Maltokinase N-terminal cap domain-containing protein</fullName>
    </recommendedName>
</protein>
<gene>
    <name evidence="6" type="ORF">G5V58_09280</name>
</gene>
<keyword evidence="7" id="KW-1185">Reference proteome</keyword>
<dbReference type="GO" id="GO:0005524">
    <property type="term" value="F:ATP binding"/>
    <property type="evidence" value="ECO:0007669"/>
    <property type="project" value="UniProtKB-KW"/>
</dbReference>
<evidence type="ECO:0000313" key="6">
    <source>
        <dbReference type="EMBL" id="QIG42929.1"/>
    </source>
</evidence>
<keyword evidence="1" id="KW-0808">Transferase</keyword>
<feature type="domain" description="Maltokinase N-terminal cap" evidence="5">
    <location>
        <begin position="21"/>
        <end position="101"/>
    </location>
</feature>
<dbReference type="Proteomes" id="UP000502996">
    <property type="component" value="Chromosome"/>
</dbReference>
<reference evidence="6 7" key="1">
    <citation type="submission" date="2020-02" db="EMBL/GenBank/DDBJ databases">
        <title>Full genome sequence of Nocardioides sp. R-3366.</title>
        <authorList>
            <person name="Im W.-T."/>
        </authorList>
    </citation>
    <scope>NUCLEOTIDE SEQUENCE [LARGE SCALE GENOMIC DNA]</scope>
    <source>
        <strain evidence="6 7">R-3366</strain>
    </source>
</reference>
<keyword evidence="3" id="KW-0418">Kinase</keyword>
<proteinExistence type="predicted"/>
<keyword evidence="4" id="KW-0067">ATP-binding</keyword>
<evidence type="ECO:0000256" key="4">
    <source>
        <dbReference type="ARBA" id="ARBA00022840"/>
    </source>
</evidence>
<dbReference type="RefSeq" id="WP_165231435.1">
    <property type="nucleotide sequence ID" value="NZ_CP049257.1"/>
</dbReference>
<evidence type="ECO:0000259" key="5">
    <source>
        <dbReference type="Pfam" id="PF18085"/>
    </source>
</evidence>
<sequence length="206" mass="21671">MALVYPHATLEPSKRELIDAWLASRPWYDGQPRKPTGSFRFDDPAGEVGMEGFLVGGEGLDTLFVPLTYRAAPLEGADAHLVGTTEHSELGTRWVHDGCADPVFVRALVTAIVTGARGVDHEYDLGDGPETRPTNAQVQGSGRADAAVAGVELVGSHDEGPLTVVDAGPIELVVARVVGTRLEAAEVLRASWKGGEDVAIAGVRPG</sequence>
<dbReference type="GO" id="GO:0016301">
    <property type="term" value="F:kinase activity"/>
    <property type="evidence" value="ECO:0007669"/>
    <property type="project" value="UniProtKB-KW"/>
</dbReference>
<keyword evidence="2" id="KW-0547">Nucleotide-binding</keyword>
<dbReference type="Pfam" id="PF18085">
    <property type="entry name" value="Mak_N_cap"/>
    <property type="match status" value="1"/>
</dbReference>
<dbReference type="InterPro" id="IPR040999">
    <property type="entry name" value="Mak_N_cap"/>
</dbReference>
<accession>A0A6G6WCI3</accession>
<organism evidence="6 7">
    <name type="scientific">Nocardioides anomalus</name>
    <dbReference type="NCBI Taxonomy" id="2712223"/>
    <lineage>
        <taxon>Bacteria</taxon>
        <taxon>Bacillati</taxon>
        <taxon>Actinomycetota</taxon>
        <taxon>Actinomycetes</taxon>
        <taxon>Propionibacteriales</taxon>
        <taxon>Nocardioidaceae</taxon>
        <taxon>Nocardioides</taxon>
    </lineage>
</organism>